<feature type="non-terminal residue" evidence="1">
    <location>
        <position position="1"/>
    </location>
</feature>
<evidence type="ECO:0000313" key="1">
    <source>
        <dbReference type="EMBL" id="GAF89428.1"/>
    </source>
</evidence>
<proteinExistence type="predicted"/>
<gene>
    <name evidence="1" type="ORF">S01H1_22508</name>
</gene>
<dbReference type="EMBL" id="BARS01012716">
    <property type="protein sequence ID" value="GAF89428.1"/>
    <property type="molecule type" value="Genomic_DNA"/>
</dbReference>
<protein>
    <submittedName>
        <fullName evidence="1">Uncharacterized protein</fullName>
    </submittedName>
</protein>
<reference evidence="1" key="1">
    <citation type="journal article" date="2014" name="Front. Microbiol.">
        <title>High frequency of phylogenetically diverse reductive dehalogenase-homologous genes in deep subseafloor sedimentary metagenomes.</title>
        <authorList>
            <person name="Kawai M."/>
            <person name="Futagami T."/>
            <person name="Toyoda A."/>
            <person name="Takaki Y."/>
            <person name="Nishi S."/>
            <person name="Hori S."/>
            <person name="Arai W."/>
            <person name="Tsubouchi T."/>
            <person name="Morono Y."/>
            <person name="Uchiyama I."/>
            <person name="Ito T."/>
            <person name="Fujiyama A."/>
            <person name="Inagaki F."/>
            <person name="Takami H."/>
        </authorList>
    </citation>
    <scope>NUCLEOTIDE SEQUENCE</scope>
    <source>
        <strain evidence="1">Expedition CK06-06</strain>
    </source>
</reference>
<name>X0T7F5_9ZZZZ</name>
<comment type="caution">
    <text evidence="1">The sequence shown here is derived from an EMBL/GenBank/DDBJ whole genome shotgun (WGS) entry which is preliminary data.</text>
</comment>
<dbReference type="AlphaFoldDB" id="X0T7F5"/>
<organism evidence="1">
    <name type="scientific">marine sediment metagenome</name>
    <dbReference type="NCBI Taxonomy" id="412755"/>
    <lineage>
        <taxon>unclassified sequences</taxon>
        <taxon>metagenomes</taxon>
        <taxon>ecological metagenomes</taxon>
    </lineage>
</organism>
<accession>X0T7F5</accession>
<sequence>DISWRIKDIYVNYQPCVRIGPLREDLDWRLEGNQYKD</sequence>